<dbReference type="SMART" id="SM00060">
    <property type="entry name" value="FN3"/>
    <property type="match status" value="1"/>
</dbReference>
<dbReference type="EMBL" id="BMKC01000002">
    <property type="protein sequence ID" value="GGA80178.1"/>
    <property type="molecule type" value="Genomic_DNA"/>
</dbReference>
<evidence type="ECO:0000256" key="4">
    <source>
        <dbReference type="SAM" id="MobiDB-lite"/>
    </source>
</evidence>
<dbReference type="Gene3D" id="2.60.120.380">
    <property type="match status" value="1"/>
</dbReference>
<dbReference type="SUPFAM" id="SSF141072">
    <property type="entry name" value="CalX-like"/>
    <property type="match status" value="2"/>
</dbReference>
<feature type="signal peptide" evidence="5">
    <location>
        <begin position="1"/>
        <end position="24"/>
    </location>
</feature>
<dbReference type="InterPro" id="IPR003644">
    <property type="entry name" value="Calx_beta"/>
</dbReference>
<dbReference type="InterPro" id="IPR028994">
    <property type="entry name" value="Integrin_alpha_N"/>
</dbReference>
<gene>
    <name evidence="7" type="ORF">GCM10011521_18040</name>
</gene>
<accession>A0ABQ1HJ16</accession>
<feature type="compositionally biased region" description="Low complexity" evidence="4">
    <location>
        <begin position="1146"/>
        <end position="1159"/>
    </location>
</feature>
<dbReference type="Gene3D" id="2.40.128.340">
    <property type="match status" value="1"/>
</dbReference>
<dbReference type="PANTHER" id="PTHR46580">
    <property type="entry name" value="SENSOR KINASE-RELATED"/>
    <property type="match status" value="1"/>
</dbReference>
<feature type="chain" id="PRO_5046690062" description="Fibronectin type-III domain-containing protein" evidence="5">
    <location>
        <begin position="25"/>
        <end position="1443"/>
    </location>
</feature>
<dbReference type="Pfam" id="PF00041">
    <property type="entry name" value="fn3"/>
    <property type="match status" value="1"/>
</dbReference>
<dbReference type="Pfam" id="PF03160">
    <property type="entry name" value="Calx-beta"/>
    <property type="match status" value="2"/>
</dbReference>
<evidence type="ECO:0000256" key="1">
    <source>
        <dbReference type="ARBA" id="ARBA00022729"/>
    </source>
</evidence>
<dbReference type="InterPro" id="IPR013783">
    <property type="entry name" value="Ig-like_fold"/>
</dbReference>
<dbReference type="InterPro" id="IPR036116">
    <property type="entry name" value="FN3_sf"/>
</dbReference>
<protein>
    <recommendedName>
        <fullName evidence="6">Fibronectin type-III domain-containing protein</fullName>
    </recommendedName>
</protein>
<name>A0ABQ1HJ16_9GAMM</name>
<keyword evidence="1 5" id="KW-0732">Signal</keyword>
<dbReference type="CDD" id="cd00063">
    <property type="entry name" value="FN3"/>
    <property type="match status" value="1"/>
</dbReference>
<keyword evidence="3" id="KW-0106">Calcium</keyword>
<evidence type="ECO:0000313" key="8">
    <source>
        <dbReference type="Proteomes" id="UP000623419"/>
    </source>
</evidence>
<evidence type="ECO:0000256" key="3">
    <source>
        <dbReference type="ARBA" id="ARBA00022837"/>
    </source>
</evidence>
<keyword evidence="8" id="KW-1185">Reference proteome</keyword>
<sequence length="1443" mass="152031">MPPMNRPITLVLCAALALPSITAAQVRFVAGDLLAHEGTDAIAAGDFDGDGRIDLAVLDNDHRLTLQLQTSAGVFTTTPLSPAGFEPWPDGRTPPFAAGDFNEDGRDDLVFAGDGGWRMLLSQPGGAWVVRSPPPNMHQGVATPLLFDIDRDGHLDLVQAQHLESFPGSGHLISSALHLYFGDGTGALVPRGVIDAGRDSFRGVVAGHFNADPFVDIATAEGGAYLGNAVNLVLRYGFGGSAFSAPVRFADNASGLAAGDFNGDGRTDLVTGGLPGLDDVRLKQYAQLPGGSLGAPHSLPMVGSLRALRQIDADGDGQDDLVVFTDGVPAGNFPSWMLSFQQQAGRLQMPEQANIGQYYSVLPPDGRSLAVGDFDGDGFEDVAEATQGGIRLHLARPHVPSGTGTPPLAPTITGVESEAGSGTATLTVARPAGDGGSPILGYRLITTPAGPFVPAVSAPTGTGPFTIQMRNLPEGVTYQVQVQAYNAAGEGAPSAAVPVTAIPWRTLRIDEYVYLPEGDDGPVVHQVPARLNWPAGPGGVRFDVRSMTTNAGDAEPGVHYEEVSLQGVFIPEGQTEALIPVTIIGNTIPDRNRSFVLRVDNVTGADGSGLISWVRIQTEEFAPGLPLLYGLFGEVVEGDEGQKLVPVRLAFDKPLGGSVVVGVDTDSRPDMDFLAIPPADYDATPIPNFTLPAGTTEATIHIPVNGDTIEEPDEFIAILFYVVSGPASVAYNGGNYAVTIIWDDDRTYPSFGARADRIILSQNRAARFSVLSNDNFIESRTRVPGTNYPQPDIGDLHFVHNDPLLVADEELVFRPAPGFVGVHRQPYWLCERPEHSRRCAEAEIELVVRPIPESAVTLEVPAASGHRDIELDGLQAMPGARFDASSLVRPLQRDIVLAGDPDPNSPWDDAAGTDVSVHVLPVPEDGQPRRWQVLVDASTSGTGDVDLYLGVDADKDGIADPAELACTAAMVPSGESCELEIQQPGDAAVSYWVMLHNRGTGSLPARAEISAIRVDSPSDGSLVATGPGQLRNGEHFALRLAWNDPGFLPGGRRVGYLRVRTTGDDPGALVPVRLTRADLPGPDAPIALANARPQALALPAGSAHQRVLVDVPAGASTLAVQTRSTDPVDLYLVPAGPGSSPRIDDAPPVATAAASSTRAGGDEDTVVFAPAPGRWYAVVDNTGTAPASVEITATITAVAPEVRPGSYFNSARGGHGLVLYPAADQWVGLWYTYFQDGTPTWLYLQAPAPGADGLWTSPIYRTAWNGSTQHIVQVGEATVTPTGSDAFRFTWTLDGETGSEPLASLGRGCPSIGGSPLDASSHWFDPVRAGTGYSVQLWPDYEMHLAFVYDAQGRPRFLIAEGPGSGSADRALDLEQLQGFCPLCDRAGAPARRTVGTYSRLFGNQTMRVDIDGVYVPALPGWWSAVDAARPLGGPGTTQGCVP</sequence>
<evidence type="ECO:0000259" key="6">
    <source>
        <dbReference type="PROSITE" id="PS50853"/>
    </source>
</evidence>
<evidence type="ECO:0000313" key="7">
    <source>
        <dbReference type="EMBL" id="GGA80178.1"/>
    </source>
</evidence>
<dbReference type="InterPro" id="IPR013517">
    <property type="entry name" value="FG-GAP"/>
</dbReference>
<dbReference type="Gene3D" id="2.60.40.10">
    <property type="entry name" value="Immunoglobulins"/>
    <property type="match status" value="1"/>
</dbReference>
<dbReference type="InterPro" id="IPR038081">
    <property type="entry name" value="CalX-like_sf"/>
</dbReference>
<feature type="region of interest" description="Disordered" evidence="4">
    <location>
        <begin position="1139"/>
        <end position="1164"/>
    </location>
</feature>
<evidence type="ECO:0000256" key="2">
    <source>
        <dbReference type="ARBA" id="ARBA00022737"/>
    </source>
</evidence>
<dbReference type="InterPro" id="IPR003961">
    <property type="entry name" value="FN3_dom"/>
</dbReference>
<evidence type="ECO:0000256" key="5">
    <source>
        <dbReference type="SAM" id="SignalP"/>
    </source>
</evidence>
<proteinExistence type="predicted"/>
<organism evidence="7 8">
    <name type="scientific">Arenimonas soli</name>
    <dbReference type="NCBI Taxonomy" id="2269504"/>
    <lineage>
        <taxon>Bacteria</taxon>
        <taxon>Pseudomonadati</taxon>
        <taxon>Pseudomonadota</taxon>
        <taxon>Gammaproteobacteria</taxon>
        <taxon>Lysobacterales</taxon>
        <taxon>Lysobacteraceae</taxon>
        <taxon>Arenimonas</taxon>
    </lineage>
</organism>
<dbReference type="PANTHER" id="PTHR46580:SF4">
    <property type="entry name" value="ATP_GTP-BINDING PROTEIN"/>
    <property type="match status" value="1"/>
</dbReference>
<dbReference type="SUPFAM" id="SSF69318">
    <property type="entry name" value="Integrin alpha N-terminal domain"/>
    <property type="match status" value="1"/>
</dbReference>
<dbReference type="Pfam" id="PF13517">
    <property type="entry name" value="FG-GAP_3"/>
    <property type="match status" value="2"/>
</dbReference>
<dbReference type="PROSITE" id="PS50853">
    <property type="entry name" value="FN3"/>
    <property type="match status" value="1"/>
</dbReference>
<dbReference type="Gene3D" id="2.60.40.2030">
    <property type="match status" value="2"/>
</dbReference>
<feature type="domain" description="Fibronectin type-III" evidence="6">
    <location>
        <begin position="406"/>
        <end position="504"/>
    </location>
</feature>
<reference evidence="8" key="1">
    <citation type="journal article" date="2019" name="Int. J. Syst. Evol. Microbiol.">
        <title>The Global Catalogue of Microorganisms (GCM) 10K type strain sequencing project: providing services to taxonomists for standard genome sequencing and annotation.</title>
        <authorList>
            <consortium name="The Broad Institute Genomics Platform"/>
            <consortium name="The Broad Institute Genome Sequencing Center for Infectious Disease"/>
            <person name="Wu L."/>
            <person name="Ma J."/>
        </authorList>
    </citation>
    <scope>NUCLEOTIDE SEQUENCE [LARGE SCALE GENOMIC DNA]</scope>
    <source>
        <strain evidence="8">CGMCC 1.15905</strain>
    </source>
</reference>
<dbReference type="SUPFAM" id="SSF49265">
    <property type="entry name" value="Fibronectin type III"/>
    <property type="match status" value="1"/>
</dbReference>
<keyword evidence="2" id="KW-0677">Repeat</keyword>
<dbReference type="Proteomes" id="UP000623419">
    <property type="component" value="Unassembled WGS sequence"/>
</dbReference>
<comment type="caution">
    <text evidence="7">The sequence shown here is derived from an EMBL/GenBank/DDBJ whole genome shotgun (WGS) entry which is preliminary data.</text>
</comment>